<dbReference type="VEuPathDB" id="FungiDB:Z519_09888"/>
<protein>
    <submittedName>
        <fullName evidence="1">Uncharacterized protein</fullName>
    </submittedName>
</protein>
<dbReference type="RefSeq" id="XP_016616400.1">
    <property type="nucleotide sequence ID" value="XM_016767608.1"/>
</dbReference>
<evidence type="ECO:0000313" key="1">
    <source>
        <dbReference type="EMBL" id="KIW89731.1"/>
    </source>
</evidence>
<dbReference type="GeneID" id="27702816"/>
<organism evidence="1 2">
    <name type="scientific">Cladophialophora bantiana (strain ATCC 10958 / CBS 173.52 / CDC B-1940 / NIH 8579)</name>
    <name type="common">Xylohypha bantiana</name>
    <dbReference type="NCBI Taxonomy" id="1442370"/>
    <lineage>
        <taxon>Eukaryota</taxon>
        <taxon>Fungi</taxon>
        <taxon>Dikarya</taxon>
        <taxon>Ascomycota</taxon>
        <taxon>Pezizomycotina</taxon>
        <taxon>Eurotiomycetes</taxon>
        <taxon>Chaetothyriomycetidae</taxon>
        <taxon>Chaetothyriales</taxon>
        <taxon>Herpotrichiellaceae</taxon>
        <taxon>Cladophialophora</taxon>
    </lineage>
</organism>
<dbReference type="Gene3D" id="3.40.50.1820">
    <property type="entry name" value="alpha/beta hydrolase"/>
    <property type="match status" value="1"/>
</dbReference>
<reference evidence="1" key="1">
    <citation type="submission" date="2015-01" db="EMBL/GenBank/DDBJ databases">
        <title>The Genome Sequence of Cladophialophora bantiana CBS 173.52.</title>
        <authorList>
            <consortium name="The Broad Institute Genomics Platform"/>
            <person name="Cuomo C."/>
            <person name="de Hoog S."/>
            <person name="Gorbushina A."/>
            <person name="Stielow B."/>
            <person name="Teixiera M."/>
            <person name="Abouelleil A."/>
            <person name="Chapman S.B."/>
            <person name="Priest M."/>
            <person name="Young S.K."/>
            <person name="Wortman J."/>
            <person name="Nusbaum C."/>
            <person name="Birren B."/>
        </authorList>
    </citation>
    <scope>NUCLEOTIDE SEQUENCE [LARGE SCALE GENOMIC DNA]</scope>
    <source>
        <strain evidence="1">CBS 173.52</strain>
    </source>
</reference>
<dbReference type="InterPro" id="IPR029058">
    <property type="entry name" value="AB_hydrolase_fold"/>
</dbReference>
<dbReference type="HOGENOM" id="CLU_1677675_0_0_1"/>
<dbReference type="Proteomes" id="UP000053789">
    <property type="component" value="Unassembled WGS sequence"/>
</dbReference>
<evidence type="ECO:0000313" key="2">
    <source>
        <dbReference type="Proteomes" id="UP000053789"/>
    </source>
</evidence>
<proteinExistence type="predicted"/>
<dbReference type="EMBL" id="KN846995">
    <property type="protein sequence ID" value="KIW89731.1"/>
    <property type="molecule type" value="Genomic_DNA"/>
</dbReference>
<accession>A0A0D2EI14</accession>
<name>A0A0D2EI14_CLAB1</name>
<sequence length="157" mass="17732">MTIDHFHNISRYEPHTNATFQQHYWVDISNYVPGGPVIIHAIGEYSPEYGLEWRQKGMLREIANATGGCRRSLGPKVYRLVLFSAQSHDPNCSRRYYSGGYDIVPDHRSTTENLRFHSTEQALADLAYFAQRATFWGLEDRDLAALPGSSLVAPTAA</sequence>
<keyword evidence="2" id="KW-1185">Reference proteome</keyword>
<gene>
    <name evidence="1" type="ORF">Z519_09888</name>
</gene>
<dbReference type="AlphaFoldDB" id="A0A0D2EI14"/>
<dbReference type="OrthoDB" id="1735038at2759"/>